<sequence length="331" mass="33731">MRFGPVPLDAARGATLAHSHPVAGGRLRKGHRLEDADIARLRAAGLDTVIVARADPGDLDENDAAARIARALVPDPAGQNLRLGRAATGRVNIHATLPGIVVLDTGAVTALNALDPNVTTATLAPFQRVAAGQMVATVKVISYFVGEATVAQGAHLVEAALRVAPVTLRNAALIVTDMGQGPGKGESAMALRLERLGMALEATRVVAHDAAAIAAALGEASADLLLLLTASATSDAGDVGPTGLIRAGGHLTRFGMPVDPGNLLFLGALGKRPVIGLPGCARSPALNGADWVLERVACGHIPDAAEFAAMGVGGLLKEPPSRPHPRAKARD</sequence>
<gene>
    <name evidence="1" type="ORF">ILP92_05640</name>
</gene>
<dbReference type="Gene3D" id="3.40.980.10">
    <property type="entry name" value="MoaB/Mog-like domain"/>
    <property type="match status" value="1"/>
</dbReference>
<comment type="caution">
    <text evidence="1">The sequence shown here is derived from an EMBL/GenBank/DDBJ whole genome shotgun (WGS) entry which is preliminary data.</text>
</comment>
<dbReference type="EMBL" id="JAEKPD010000005">
    <property type="protein sequence ID" value="MBJ3762225.1"/>
    <property type="molecule type" value="Genomic_DNA"/>
</dbReference>
<dbReference type="AlphaFoldDB" id="A0A934MC79"/>
<protein>
    <submittedName>
        <fullName evidence="1">Molybdopterin-binding protein</fullName>
    </submittedName>
</protein>
<evidence type="ECO:0000313" key="1">
    <source>
        <dbReference type="EMBL" id="MBJ3762225.1"/>
    </source>
</evidence>
<reference evidence="1" key="1">
    <citation type="submission" date="2020-12" db="EMBL/GenBank/DDBJ databases">
        <title>Bacterial taxonomy.</title>
        <authorList>
            <person name="Pan X."/>
        </authorList>
    </citation>
    <scope>NUCLEOTIDE SEQUENCE</scope>
    <source>
        <strain evidence="1">KCTC 52957</strain>
    </source>
</reference>
<organism evidence="1 2">
    <name type="scientific">Palleronia pontilimi</name>
    <dbReference type="NCBI Taxonomy" id="1964209"/>
    <lineage>
        <taxon>Bacteria</taxon>
        <taxon>Pseudomonadati</taxon>
        <taxon>Pseudomonadota</taxon>
        <taxon>Alphaproteobacteria</taxon>
        <taxon>Rhodobacterales</taxon>
        <taxon>Roseobacteraceae</taxon>
        <taxon>Palleronia</taxon>
    </lineage>
</organism>
<dbReference type="InterPro" id="IPR036425">
    <property type="entry name" value="MoaB/Mog-like_dom_sf"/>
</dbReference>
<proteinExistence type="predicted"/>
<dbReference type="CDD" id="cd03522">
    <property type="entry name" value="MoeA_like"/>
    <property type="match status" value="1"/>
</dbReference>
<accession>A0A934MC79</accession>
<dbReference type="Proteomes" id="UP000642488">
    <property type="component" value="Unassembled WGS sequence"/>
</dbReference>
<dbReference type="SUPFAM" id="SSF53218">
    <property type="entry name" value="Molybdenum cofactor biosynthesis proteins"/>
    <property type="match status" value="1"/>
</dbReference>
<evidence type="ECO:0000313" key="2">
    <source>
        <dbReference type="Proteomes" id="UP000642488"/>
    </source>
</evidence>
<dbReference type="RefSeq" id="WP_198915399.1">
    <property type="nucleotide sequence ID" value="NZ_JAEKPD010000005.1"/>
</dbReference>
<keyword evidence="2" id="KW-1185">Reference proteome</keyword>
<name>A0A934MC79_9RHOB</name>